<dbReference type="SMART" id="SM01332">
    <property type="entry name" value="Cyclin_C"/>
    <property type="match status" value="1"/>
</dbReference>
<dbReference type="VEuPathDB" id="FungiDB:CCM_01145"/>
<sequence>MGKRFADIQSSTPQQFWLRHRGSRQATSNLGRCPAVATVDKLLLSAVRTLWHRGFMVSRAAGVHWRVVSRVALVWPPLSPKSTSLRRPVDRAARSDPCRILVFNIGNGGCKPVSRSTHGPLVAVSVSPVDAVESSISLEKSKCVSYPRLLVGQRLCLTYLTGRCTWATKQPSGVANRASVPSKARLAHHAACTFLPKYRPPTHVSPWRSAFSAPDSAELRRQNTSNALSCHLLDINITPSPYSQCSLLLGRPSLLPPSFLILFAAFAFASFFGQRHLLPLQLNLLSISRRQHSNRAVVTLPHLSPIQKAARTTRRAAVANENDENSNTRMTTRATKSVLGDEGRVTKGALQTKKPAVSAGTRSALNDLSNRARTESFAAKKAVGKGAFVSKVQPTTQKPTVRAASKAVPKEQPKRVEKRTIGSSGTSQKRKLSTQEKETLLEIAKEPATTTNPDIKLESKPSKYDHGPFDEIDDEDRDDPLMVAEYATEIFDYLRELERKAIPNPRYMRHQDELEWSTRGILVDWLIEVHTRFHLLPETLFLAVNIVDRFLSKKVIQLDNFQLVGITAMFIASKYEEVLSPYLTNFKRITNDGFTEEEILSAERFVLSTLDYDLSYPNPMNFLRRVSKADNYDIQSRTIGKYLTEISLLDHRFMAYPPSHVAAAAMYLSRLMLDRGVWDETLAHYAGYTEEELEPVVQLMVDYLARPVVHEAFFKKYANKKFLKASIISRQWAKKNAVLFGIMDIDLSLYHLDE</sequence>
<dbReference type="GO" id="GO:0016538">
    <property type="term" value="F:cyclin-dependent protein serine/threonine kinase regulator activity"/>
    <property type="evidence" value="ECO:0007669"/>
    <property type="project" value="UniProtKB-ARBA"/>
</dbReference>
<feature type="domain" description="Cyclin C-terminal" evidence="8">
    <location>
        <begin position="617"/>
        <end position="731"/>
    </location>
</feature>
<dbReference type="Gene3D" id="1.10.472.10">
    <property type="entry name" value="Cyclin-like"/>
    <property type="match status" value="2"/>
</dbReference>
<dbReference type="FunFam" id="1.10.472.10:FF:000005">
    <property type="entry name" value="G2/mitotic-specific cyclin B"/>
    <property type="match status" value="1"/>
</dbReference>
<feature type="compositionally biased region" description="Basic and acidic residues" evidence="6">
    <location>
        <begin position="455"/>
        <end position="469"/>
    </location>
</feature>
<accession>A0A2H4SH13</accession>
<evidence type="ECO:0000313" key="10">
    <source>
        <dbReference type="Proteomes" id="UP000323067"/>
    </source>
</evidence>
<keyword evidence="4" id="KW-0131">Cell cycle</keyword>
<keyword evidence="2" id="KW-0132">Cell division</keyword>
<dbReference type="PROSITE" id="PS00292">
    <property type="entry name" value="CYCLINS"/>
    <property type="match status" value="1"/>
</dbReference>
<feature type="compositionally biased region" description="Polar residues" evidence="6">
    <location>
        <begin position="325"/>
        <end position="335"/>
    </location>
</feature>
<name>A0A2H4SH13_CORMI</name>
<feature type="region of interest" description="Disordered" evidence="6">
    <location>
        <begin position="315"/>
        <end position="365"/>
    </location>
</feature>
<comment type="similarity">
    <text evidence="1">Belongs to the cyclin family. Cyclin AB subfamily.</text>
</comment>
<dbReference type="SMART" id="SM00385">
    <property type="entry name" value="CYCLIN"/>
    <property type="match status" value="2"/>
</dbReference>
<dbReference type="Pfam" id="PF00134">
    <property type="entry name" value="Cyclin_N"/>
    <property type="match status" value="1"/>
</dbReference>
<evidence type="ECO:0000259" key="8">
    <source>
        <dbReference type="SMART" id="SM01332"/>
    </source>
</evidence>
<feature type="region of interest" description="Disordered" evidence="6">
    <location>
        <begin position="390"/>
        <end position="475"/>
    </location>
</feature>
<dbReference type="FunFam" id="1.10.472.10:FF:000001">
    <property type="entry name" value="G2/mitotic-specific cyclin"/>
    <property type="match status" value="1"/>
</dbReference>
<evidence type="ECO:0000256" key="6">
    <source>
        <dbReference type="SAM" id="MobiDB-lite"/>
    </source>
</evidence>
<dbReference type="CDD" id="cd20512">
    <property type="entry name" value="CYCLIN_CLBs_yeast_rpt2"/>
    <property type="match status" value="1"/>
</dbReference>
<evidence type="ECO:0000256" key="5">
    <source>
        <dbReference type="RuleBase" id="RU000383"/>
    </source>
</evidence>
<evidence type="ECO:0000256" key="3">
    <source>
        <dbReference type="ARBA" id="ARBA00023127"/>
    </source>
</evidence>
<dbReference type="Pfam" id="PF02984">
    <property type="entry name" value="Cyclin_C"/>
    <property type="match status" value="1"/>
</dbReference>
<protein>
    <submittedName>
        <fullName evidence="9">G2 mitotic-specific cyclin-B</fullName>
    </submittedName>
</protein>
<feature type="compositionally biased region" description="Basic and acidic residues" evidence="6">
    <location>
        <begin position="408"/>
        <end position="420"/>
    </location>
</feature>
<dbReference type="SUPFAM" id="SSF47954">
    <property type="entry name" value="Cyclin-like"/>
    <property type="match status" value="2"/>
</dbReference>
<dbReference type="CDD" id="cd20568">
    <property type="entry name" value="CYCLIN_CLBs_yeast_rpt1"/>
    <property type="match status" value="1"/>
</dbReference>
<evidence type="ECO:0000313" key="9">
    <source>
        <dbReference type="EMBL" id="ATY62400.1"/>
    </source>
</evidence>
<dbReference type="GO" id="GO:0051301">
    <property type="term" value="P:cell division"/>
    <property type="evidence" value="ECO:0007669"/>
    <property type="project" value="UniProtKB-KW"/>
</dbReference>
<gene>
    <name evidence="9" type="ORF">A9K55_008332</name>
</gene>
<feature type="domain" description="Cyclin-like" evidence="7">
    <location>
        <begin position="524"/>
        <end position="608"/>
    </location>
</feature>
<dbReference type="InterPro" id="IPR036915">
    <property type="entry name" value="Cyclin-like_sf"/>
</dbReference>
<dbReference type="AlphaFoldDB" id="A0A2H4SH13"/>
<reference evidence="9 10" key="1">
    <citation type="journal article" date="2017" name="BMC Genomics">
        <title>Chromosome level assembly and secondary metabolite potential of the parasitic fungus Cordyceps militaris.</title>
        <authorList>
            <person name="Kramer G.J."/>
            <person name="Nodwell J.R."/>
        </authorList>
    </citation>
    <scope>NUCLEOTIDE SEQUENCE [LARGE SCALE GENOMIC DNA]</scope>
    <source>
        <strain evidence="9 10">ATCC 34164</strain>
    </source>
</reference>
<organism evidence="9 10">
    <name type="scientific">Cordyceps militaris</name>
    <name type="common">Caterpillar fungus</name>
    <name type="synonym">Clavaria militaris</name>
    <dbReference type="NCBI Taxonomy" id="73501"/>
    <lineage>
        <taxon>Eukaryota</taxon>
        <taxon>Fungi</taxon>
        <taxon>Dikarya</taxon>
        <taxon>Ascomycota</taxon>
        <taxon>Pezizomycotina</taxon>
        <taxon>Sordariomycetes</taxon>
        <taxon>Hypocreomycetidae</taxon>
        <taxon>Hypocreales</taxon>
        <taxon>Cordycipitaceae</taxon>
        <taxon>Cordyceps</taxon>
    </lineage>
</organism>
<keyword evidence="3 5" id="KW-0195">Cyclin</keyword>
<feature type="compositionally biased region" description="Basic and acidic residues" evidence="6">
    <location>
        <begin position="433"/>
        <end position="445"/>
    </location>
</feature>
<dbReference type="GO" id="GO:0044772">
    <property type="term" value="P:mitotic cell cycle phase transition"/>
    <property type="evidence" value="ECO:0007669"/>
    <property type="project" value="UniProtKB-ARBA"/>
</dbReference>
<dbReference type="InterPro" id="IPR006671">
    <property type="entry name" value="Cyclin_N"/>
</dbReference>
<dbReference type="InterPro" id="IPR039361">
    <property type="entry name" value="Cyclin"/>
</dbReference>
<dbReference type="VEuPathDB" id="FungiDB:A9K55_008332"/>
<dbReference type="EMBL" id="CP023324">
    <property type="protein sequence ID" value="ATY62400.1"/>
    <property type="molecule type" value="Genomic_DNA"/>
</dbReference>
<dbReference type="InterPro" id="IPR013763">
    <property type="entry name" value="Cyclin-like_dom"/>
</dbReference>
<dbReference type="Proteomes" id="UP000323067">
    <property type="component" value="Chromosome vii"/>
</dbReference>
<feature type="domain" description="Cyclin-like" evidence="7">
    <location>
        <begin position="621"/>
        <end position="702"/>
    </location>
</feature>
<dbReference type="OrthoDB" id="5590282at2759"/>
<dbReference type="InterPro" id="IPR048258">
    <property type="entry name" value="Cyclins_cyclin-box"/>
</dbReference>
<evidence type="ECO:0000259" key="7">
    <source>
        <dbReference type="SMART" id="SM00385"/>
    </source>
</evidence>
<proteinExistence type="inferred from homology"/>
<evidence type="ECO:0000256" key="1">
    <source>
        <dbReference type="ARBA" id="ARBA00006955"/>
    </source>
</evidence>
<dbReference type="InterPro" id="IPR004367">
    <property type="entry name" value="Cyclin_C-dom"/>
</dbReference>
<evidence type="ECO:0000256" key="4">
    <source>
        <dbReference type="ARBA" id="ARBA00023306"/>
    </source>
</evidence>
<dbReference type="PANTHER" id="PTHR10177">
    <property type="entry name" value="CYCLINS"/>
    <property type="match status" value="1"/>
</dbReference>
<evidence type="ECO:0000256" key="2">
    <source>
        <dbReference type="ARBA" id="ARBA00022618"/>
    </source>
</evidence>